<feature type="coiled-coil region" evidence="1">
    <location>
        <begin position="28"/>
        <end position="72"/>
    </location>
</feature>
<evidence type="ECO:0000256" key="1">
    <source>
        <dbReference type="SAM" id="Coils"/>
    </source>
</evidence>
<accession>A0A4P9XIJ9</accession>
<evidence type="ECO:0000313" key="2">
    <source>
        <dbReference type="EMBL" id="RKP05532.1"/>
    </source>
</evidence>
<organism evidence="2 3">
    <name type="scientific">Thamnocephalis sphaerospora</name>
    <dbReference type="NCBI Taxonomy" id="78915"/>
    <lineage>
        <taxon>Eukaryota</taxon>
        <taxon>Fungi</taxon>
        <taxon>Fungi incertae sedis</taxon>
        <taxon>Zoopagomycota</taxon>
        <taxon>Zoopagomycotina</taxon>
        <taxon>Zoopagomycetes</taxon>
        <taxon>Zoopagales</taxon>
        <taxon>Sigmoideomycetaceae</taxon>
        <taxon>Thamnocephalis</taxon>
    </lineage>
</organism>
<sequence>MDEAYRQTVNAATASLDWNAKEKLVLEITESQRKLAEVLSKLDEVRNQCHSMEEENAMLRKYRDNLAAAARTEDA</sequence>
<gene>
    <name evidence="2" type="ORF">THASP1DRAFT_32630</name>
</gene>
<dbReference type="AlphaFoldDB" id="A0A4P9XIJ9"/>
<keyword evidence="3" id="KW-1185">Reference proteome</keyword>
<dbReference type="EMBL" id="KZ993102">
    <property type="protein sequence ID" value="RKP05532.1"/>
    <property type="molecule type" value="Genomic_DNA"/>
</dbReference>
<dbReference type="Proteomes" id="UP000271241">
    <property type="component" value="Unassembled WGS sequence"/>
</dbReference>
<protein>
    <submittedName>
        <fullName evidence="2">Uncharacterized protein</fullName>
    </submittedName>
</protein>
<proteinExistence type="predicted"/>
<dbReference type="Gene3D" id="1.20.5.170">
    <property type="match status" value="1"/>
</dbReference>
<evidence type="ECO:0000313" key="3">
    <source>
        <dbReference type="Proteomes" id="UP000271241"/>
    </source>
</evidence>
<name>A0A4P9XIJ9_9FUNG</name>
<reference evidence="3" key="1">
    <citation type="journal article" date="2018" name="Nat. Microbiol.">
        <title>Leveraging single-cell genomics to expand the fungal tree of life.</title>
        <authorList>
            <person name="Ahrendt S.R."/>
            <person name="Quandt C.A."/>
            <person name="Ciobanu D."/>
            <person name="Clum A."/>
            <person name="Salamov A."/>
            <person name="Andreopoulos B."/>
            <person name="Cheng J.F."/>
            <person name="Woyke T."/>
            <person name="Pelin A."/>
            <person name="Henrissat B."/>
            <person name="Reynolds N.K."/>
            <person name="Benny G.L."/>
            <person name="Smith M.E."/>
            <person name="James T.Y."/>
            <person name="Grigoriev I.V."/>
        </authorList>
    </citation>
    <scope>NUCLEOTIDE SEQUENCE [LARGE SCALE GENOMIC DNA]</scope>
    <source>
        <strain evidence="3">RSA 1356</strain>
    </source>
</reference>
<keyword evidence="1" id="KW-0175">Coiled coil</keyword>
<dbReference type="OrthoDB" id="5573041at2759"/>